<feature type="transmembrane region" description="Helical" evidence="2">
    <location>
        <begin position="134"/>
        <end position="153"/>
    </location>
</feature>
<accession>A0AAU9JHU6</accession>
<dbReference type="PROSITE" id="PS51455">
    <property type="entry name" value="PIPK"/>
    <property type="match status" value="1"/>
</dbReference>
<dbReference type="SUPFAM" id="SSF56104">
    <property type="entry name" value="SAICAR synthase-like"/>
    <property type="match status" value="1"/>
</dbReference>
<keyword evidence="2" id="KW-0812">Transmembrane</keyword>
<protein>
    <recommendedName>
        <fullName evidence="3">PIPK domain-containing protein</fullName>
    </recommendedName>
</protein>
<feature type="transmembrane region" description="Helical" evidence="2">
    <location>
        <begin position="173"/>
        <end position="192"/>
    </location>
</feature>
<keyword evidence="2" id="KW-0472">Membrane</keyword>
<evidence type="ECO:0000313" key="5">
    <source>
        <dbReference type="Proteomes" id="UP001162131"/>
    </source>
</evidence>
<dbReference type="CDD" id="cd00637">
    <property type="entry name" value="7tm_classA_rhodopsin-like"/>
    <property type="match status" value="1"/>
</dbReference>
<dbReference type="InterPro" id="IPR023610">
    <property type="entry name" value="PInositol-4/5-P-5/4-kinase"/>
</dbReference>
<keyword evidence="1" id="KW-0808">Transferase</keyword>
<feature type="domain" description="PIPK" evidence="3">
    <location>
        <begin position="304"/>
        <end position="647"/>
    </location>
</feature>
<dbReference type="Pfam" id="PF01504">
    <property type="entry name" value="PIP5K"/>
    <property type="match status" value="1"/>
</dbReference>
<dbReference type="InterPro" id="IPR027483">
    <property type="entry name" value="PInositol-4-P-4/5-kinase_C_sf"/>
</dbReference>
<dbReference type="PANTHER" id="PTHR23086:SF8">
    <property type="entry name" value="PHOSPHATIDYLINOSITOL 5-PHOSPHATE 4-KINASE, ISOFORM A"/>
    <property type="match status" value="1"/>
</dbReference>
<dbReference type="InterPro" id="IPR002498">
    <property type="entry name" value="PInositol-4-P-4/5-kinase_core"/>
</dbReference>
<comment type="caution">
    <text evidence="4">The sequence shown here is derived from an EMBL/GenBank/DDBJ whole genome shotgun (WGS) entry which is preliminary data.</text>
</comment>
<evidence type="ECO:0000256" key="2">
    <source>
        <dbReference type="SAM" id="Phobius"/>
    </source>
</evidence>
<organism evidence="4 5">
    <name type="scientific">Blepharisma stoltei</name>
    <dbReference type="NCBI Taxonomy" id="1481888"/>
    <lineage>
        <taxon>Eukaryota</taxon>
        <taxon>Sar</taxon>
        <taxon>Alveolata</taxon>
        <taxon>Ciliophora</taxon>
        <taxon>Postciliodesmatophora</taxon>
        <taxon>Heterotrichea</taxon>
        <taxon>Heterotrichida</taxon>
        <taxon>Blepharismidae</taxon>
        <taxon>Blepharisma</taxon>
    </lineage>
</organism>
<dbReference type="PANTHER" id="PTHR23086">
    <property type="entry name" value="PHOSPHATIDYLINOSITOL-4-PHOSPHATE 5-KINASE"/>
    <property type="match status" value="1"/>
</dbReference>
<dbReference type="InterPro" id="IPR027484">
    <property type="entry name" value="PInositol-4-P-5-kinase_N"/>
</dbReference>
<dbReference type="EMBL" id="CAJZBQ010000025">
    <property type="protein sequence ID" value="CAG9320367.1"/>
    <property type="molecule type" value="Genomic_DNA"/>
</dbReference>
<keyword evidence="1" id="KW-0067">ATP-binding</keyword>
<dbReference type="Gene3D" id="3.30.800.10">
    <property type="entry name" value="Phosphatidylinositol Phosphate Kinase II Beta"/>
    <property type="match status" value="1"/>
</dbReference>
<feature type="transmembrane region" description="Helical" evidence="2">
    <location>
        <begin position="18"/>
        <end position="40"/>
    </location>
</feature>
<dbReference type="AlphaFoldDB" id="A0AAU9JHU6"/>
<gene>
    <name evidence="4" type="ORF">BSTOLATCC_MIC26284</name>
</gene>
<name>A0AAU9JHU6_9CILI</name>
<dbReference type="Gene3D" id="1.20.1070.10">
    <property type="entry name" value="Rhodopsin 7-helix transmembrane proteins"/>
    <property type="match status" value="1"/>
</dbReference>
<proteinExistence type="predicted"/>
<feature type="transmembrane region" description="Helical" evidence="2">
    <location>
        <begin position="87"/>
        <end position="113"/>
    </location>
</feature>
<dbReference type="GO" id="GO:0005886">
    <property type="term" value="C:plasma membrane"/>
    <property type="evidence" value="ECO:0007669"/>
    <property type="project" value="TreeGrafter"/>
</dbReference>
<dbReference type="GO" id="GO:0005524">
    <property type="term" value="F:ATP binding"/>
    <property type="evidence" value="ECO:0007669"/>
    <property type="project" value="UniProtKB-UniRule"/>
</dbReference>
<keyword evidence="1" id="KW-0547">Nucleotide-binding</keyword>
<dbReference type="GO" id="GO:0016308">
    <property type="term" value="F:1-phosphatidylinositol-4-phosphate 5-kinase activity"/>
    <property type="evidence" value="ECO:0007669"/>
    <property type="project" value="TreeGrafter"/>
</dbReference>
<sequence>MIDEKTGQLAGNLTTVQIYSYSIIDLMSFLSGLLLVWLYLRVRRLSETPGFLILMLCEILALQSFCYVYTAYHFIITQELKNGSTCFLHGILMTFLIALSWNIALCLAIELLLQVNMSIKNDESRLWYYQTTSYIGAFAFTLPITITGGHGLSINGICSIMKDSWGNLLMWVFYLYLPIYLMCGFSIIVSYIKKPRKKVAIRNGILLLVFVFLSLPYTLEHLIAYNFPYTDLSGLKEFAIICRSLIGLIICTIRSTDNEIRETVKKMSRVSSIMDPLIENDLFNLATVSILESVLTKKDVDVKEMENDRLKITLLCLSNLIGKIHTNAQELHHQNFPWPDNFYNDKIDHEIVEADIASSELTEEQKKKFQRFSCKIVEYAPMVFFHILSQDGISQSDIIQNLKEGILEEQIDLNLSGYPTRSLHNSPFHSKYLLREISDEELEMFLSSLPKIHKYITEESHNKSLLVRVLGLFSFFPKSKHPYNVILLENIVPPDAIAFAFFELKGTKLNRQVLSDPSTFTIKNCPTEYLLKDLDFCQIQQNIYLSYYDQTWLKLMIENDVQFLKEMGSSEYSLFLTIAPSLYKEDLQHRYGRHVFSGQEEDKDKIYILGIMDIYINTKKKSPKTPRIEESPERYAARFLSFFESIIKCDSL</sequence>
<dbReference type="SUPFAM" id="SSF81321">
    <property type="entry name" value="Family A G protein-coupled receptor-like"/>
    <property type="match status" value="1"/>
</dbReference>
<reference evidence="4" key="1">
    <citation type="submission" date="2021-09" db="EMBL/GenBank/DDBJ databases">
        <authorList>
            <consortium name="AG Swart"/>
            <person name="Singh M."/>
            <person name="Singh A."/>
            <person name="Seah K."/>
            <person name="Emmerich C."/>
        </authorList>
    </citation>
    <scope>NUCLEOTIDE SEQUENCE</scope>
    <source>
        <strain evidence="4">ATCC30299</strain>
    </source>
</reference>
<keyword evidence="1" id="KW-0418">Kinase</keyword>
<keyword evidence="2" id="KW-1133">Transmembrane helix</keyword>
<dbReference type="Proteomes" id="UP001162131">
    <property type="component" value="Unassembled WGS sequence"/>
</dbReference>
<evidence type="ECO:0000256" key="1">
    <source>
        <dbReference type="PROSITE-ProRule" id="PRU00781"/>
    </source>
</evidence>
<dbReference type="Gene3D" id="3.30.810.10">
    <property type="entry name" value="2-Layer Sandwich"/>
    <property type="match status" value="1"/>
</dbReference>
<dbReference type="SMART" id="SM00330">
    <property type="entry name" value="PIPKc"/>
    <property type="match status" value="1"/>
</dbReference>
<feature type="transmembrane region" description="Helical" evidence="2">
    <location>
        <begin position="199"/>
        <end position="218"/>
    </location>
</feature>
<evidence type="ECO:0000313" key="4">
    <source>
        <dbReference type="EMBL" id="CAG9320367.1"/>
    </source>
</evidence>
<keyword evidence="5" id="KW-1185">Reference proteome</keyword>
<dbReference type="GO" id="GO:0046854">
    <property type="term" value="P:phosphatidylinositol phosphate biosynthetic process"/>
    <property type="evidence" value="ECO:0007669"/>
    <property type="project" value="TreeGrafter"/>
</dbReference>
<feature type="transmembrane region" description="Helical" evidence="2">
    <location>
        <begin position="52"/>
        <end position="75"/>
    </location>
</feature>
<evidence type="ECO:0000259" key="3">
    <source>
        <dbReference type="PROSITE" id="PS51455"/>
    </source>
</evidence>